<dbReference type="Pfam" id="PF01476">
    <property type="entry name" value="LysM"/>
    <property type="match status" value="1"/>
</dbReference>
<dbReference type="PANTHER" id="PTHR20932:SF8">
    <property type="entry name" value="LD22649P"/>
    <property type="match status" value="1"/>
</dbReference>
<evidence type="ECO:0000256" key="1">
    <source>
        <dbReference type="SAM" id="MobiDB-lite"/>
    </source>
</evidence>
<proteinExistence type="predicted"/>
<feature type="compositionally biased region" description="Basic and acidic residues" evidence="1">
    <location>
        <begin position="219"/>
        <end position="240"/>
    </location>
</feature>
<dbReference type="OrthoDB" id="2107166at2759"/>
<dbReference type="STRING" id="946122.A0A0C2WVR3"/>
<dbReference type="Proteomes" id="UP000054549">
    <property type="component" value="Unassembled WGS sequence"/>
</dbReference>
<dbReference type="SMART" id="SM00257">
    <property type="entry name" value="LysM"/>
    <property type="match status" value="1"/>
</dbReference>
<organism evidence="3 4">
    <name type="scientific">Amanita muscaria (strain Koide BX008)</name>
    <dbReference type="NCBI Taxonomy" id="946122"/>
    <lineage>
        <taxon>Eukaryota</taxon>
        <taxon>Fungi</taxon>
        <taxon>Dikarya</taxon>
        <taxon>Basidiomycota</taxon>
        <taxon>Agaricomycotina</taxon>
        <taxon>Agaricomycetes</taxon>
        <taxon>Agaricomycetidae</taxon>
        <taxon>Agaricales</taxon>
        <taxon>Pluteineae</taxon>
        <taxon>Amanitaceae</taxon>
        <taxon>Amanita</taxon>
    </lineage>
</organism>
<dbReference type="AlphaFoldDB" id="A0A0C2WVR3"/>
<evidence type="ECO:0000313" key="3">
    <source>
        <dbReference type="EMBL" id="KIL65872.1"/>
    </source>
</evidence>
<dbReference type="CDD" id="cd00118">
    <property type="entry name" value="LysM"/>
    <property type="match status" value="1"/>
</dbReference>
<protein>
    <submittedName>
        <fullName evidence="3">Carbohydrate-binding module family 50 protein</fullName>
    </submittedName>
</protein>
<name>A0A0C2WVR3_AMAMK</name>
<accession>A0A0C2WVR3</accession>
<evidence type="ECO:0000259" key="2">
    <source>
        <dbReference type="PROSITE" id="PS51782"/>
    </source>
</evidence>
<feature type="region of interest" description="Disordered" evidence="1">
    <location>
        <begin position="1"/>
        <end position="29"/>
    </location>
</feature>
<dbReference type="InterPro" id="IPR045030">
    <property type="entry name" value="LYSM1-4"/>
</dbReference>
<dbReference type="PROSITE" id="PS51782">
    <property type="entry name" value="LYSM"/>
    <property type="match status" value="1"/>
</dbReference>
<feature type="region of interest" description="Disordered" evidence="1">
    <location>
        <begin position="215"/>
        <end position="242"/>
    </location>
</feature>
<feature type="region of interest" description="Disordered" evidence="1">
    <location>
        <begin position="108"/>
        <end position="190"/>
    </location>
</feature>
<feature type="domain" description="LysM" evidence="2">
    <location>
        <begin position="56"/>
        <end position="100"/>
    </location>
</feature>
<keyword evidence="4" id="KW-1185">Reference proteome</keyword>
<sequence>MATVSQHPLRRTARHPPEDTDAGITRPYLSRLTRDVGDDSLSDKRPVIDRQERIVVVHKVSPKDSLPGVSLRYGIPLAELRQINQLWASDPIHLRDVLYIPVDKVTRTLSSPDPLQHEDGPSISRLDLPPSATIQRIPSSQLSFFPPSPPAHRRRQRRRSLTDSQIPRSQPATLSRSHTRNHSHHSTSLSSLLTALPTAASTRNSIVPRLSFDSISSSFDDRSRSQSDNEENHELEEVVSRDYPTVAKVPRNDVYDPRPSACIPRHRARRILPLSPPSSYIPSAPLSVIRTVQMEPSPTMQIPKKMNSTLIHDQEGKTESLISRSKVYASAHNLMETDAMSKRLLR</sequence>
<dbReference type="HOGENOM" id="CLU_036221_0_0_1"/>
<dbReference type="Gene3D" id="3.10.350.10">
    <property type="entry name" value="LysM domain"/>
    <property type="match status" value="1"/>
</dbReference>
<reference evidence="3 4" key="1">
    <citation type="submission" date="2014-04" db="EMBL/GenBank/DDBJ databases">
        <title>Evolutionary Origins and Diversification of the Mycorrhizal Mutualists.</title>
        <authorList>
            <consortium name="DOE Joint Genome Institute"/>
            <consortium name="Mycorrhizal Genomics Consortium"/>
            <person name="Kohler A."/>
            <person name="Kuo A."/>
            <person name="Nagy L.G."/>
            <person name="Floudas D."/>
            <person name="Copeland A."/>
            <person name="Barry K.W."/>
            <person name="Cichocki N."/>
            <person name="Veneault-Fourrey C."/>
            <person name="LaButti K."/>
            <person name="Lindquist E.A."/>
            <person name="Lipzen A."/>
            <person name="Lundell T."/>
            <person name="Morin E."/>
            <person name="Murat C."/>
            <person name="Riley R."/>
            <person name="Ohm R."/>
            <person name="Sun H."/>
            <person name="Tunlid A."/>
            <person name="Henrissat B."/>
            <person name="Grigoriev I.V."/>
            <person name="Hibbett D.S."/>
            <person name="Martin F."/>
        </authorList>
    </citation>
    <scope>NUCLEOTIDE SEQUENCE [LARGE SCALE GENOMIC DNA]</scope>
    <source>
        <strain evidence="3 4">Koide BX008</strain>
    </source>
</reference>
<dbReference type="InParanoid" id="A0A0C2WVR3"/>
<gene>
    <name evidence="3" type="ORF">M378DRAFT_10464</name>
</gene>
<dbReference type="SUPFAM" id="SSF54106">
    <property type="entry name" value="LysM domain"/>
    <property type="match status" value="1"/>
</dbReference>
<evidence type="ECO:0000313" key="4">
    <source>
        <dbReference type="Proteomes" id="UP000054549"/>
    </source>
</evidence>
<dbReference type="InterPro" id="IPR036779">
    <property type="entry name" value="LysM_dom_sf"/>
</dbReference>
<dbReference type="PANTHER" id="PTHR20932">
    <property type="entry name" value="LYSM AND PUTATIVE PEPTIDOGLYCAN-BINDING DOMAIN-CONTAINING PROTEIN"/>
    <property type="match status" value="1"/>
</dbReference>
<dbReference type="EMBL" id="KN818239">
    <property type="protein sequence ID" value="KIL65872.1"/>
    <property type="molecule type" value="Genomic_DNA"/>
</dbReference>
<feature type="compositionally biased region" description="Polar residues" evidence="1">
    <location>
        <begin position="162"/>
        <end position="172"/>
    </location>
</feature>
<dbReference type="InterPro" id="IPR018392">
    <property type="entry name" value="LysM"/>
</dbReference>